<feature type="transmembrane region" description="Helical" evidence="6">
    <location>
        <begin position="182"/>
        <end position="200"/>
    </location>
</feature>
<feature type="transmembrane region" description="Helical" evidence="6">
    <location>
        <begin position="91"/>
        <end position="114"/>
    </location>
</feature>
<evidence type="ECO:0000256" key="4">
    <source>
        <dbReference type="ARBA" id="ARBA00022989"/>
    </source>
</evidence>
<feature type="transmembrane region" description="Helical" evidence="6">
    <location>
        <begin position="289"/>
        <end position="309"/>
    </location>
</feature>
<feature type="transmembrane region" description="Helical" evidence="6">
    <location>
        <begin position="39"/>
        <end position="71"/>
    </location>
</feature>
<dbReference type="Pfam" id="PF03600">
    <property type="entry name" value="CitMHS"/>
    <property type="match status" value="1"/>
</dbReference>
<gene>
    <name evidence="8" type="ORF">BDK89_2046</name>
</gene>
<dbReference type="PANTHER" id="PTHR10283:SF92">
    <property type="entry name" value="LOW-AFFINITY PHOSPHATE TRANSPORTER PHO91"/>
    <property type="match status" value="1"/>
</dbReference>
<comment type="caution">
    <text evidence="8">The sequence shown here is derived from an EMBL/GenBank/DDBJ whole genome shotgun (WGS) entry which is preliminary data.</text>
</comment>
<feature type="transmembrane region" description="Helical" evidence="6">
    <location>
        <begin position="316"/>
        <end position="334"/>
    </location>
</feature>
<keyword evidence="9" id="KW-1185">Reference proteome</keyword>
<dbReference type="GO" id="GO:0005315">
    <property type="term" value="F:phosphate transmembrane transporter activity"/>
    <property type="evidence" value="ECO:0007669"/>
    <property type="project" value="TreeGrafter"/>
</dbReference>
<keyword evidence="2" id="KW-0813">Transport</keyword>
<name>A0A4R7I1I6_9ACTN</name>
<evidence type="ECO:0000256" key="5">
    <source>
        <dbReference type="ARBA" id="ARBA00023136"/>
    </source>
</evidence>
<dbReference type="PANTHER" id="PTHR10283">
    <property type="entry name" value="SOLUTE CARRIER FAMILY 13 MEMBER"/>
    <property type="match status" value="1"/>
</dbReference>
<evidence type="ECO:0000256" key="2">
    <source>
        <dbReference type="ARBA" id="ARBA00022448"/>
    </source>
</evidence>
<accession>A0A4R7I1I6</accession>
<dbReference type="OrthoDB" id="9766267at2"/>
<feature type="transmembrane region" description="Helical" evidence="6">
    <location>
        <begin position="400"/>
        <end position="424"/>
    </location>
</feature>
<proteinExistence type="predicted"/>
<keyword evidence="3 6" id="KW-0812">Transmembrane</keyword>
<dbReference type="InterPro" id="IPR004680">
    <property type="entry name" value="Cit_transptr-like_dom"/>
</dbReference>
<dbReference type="InterPro" id="IPR001898">
    <property type="entry name" value="SLC13A/DASS"/>
</dbReference>
<feature type="transmembrane region" description="Helical" evidence="6">
    <location>
        <begin position="220"/>
        <end position="243"/>
    </location>
</feature>
<evidence type="ECO:0000256" key="3">
    <source>
        <dbReference type="ARBA" id="ARBA00022692"/>
    </source>
</evidence>
<feature type="transmembrane region" description="Helical" evidence="6">
    <location>
        <begin position="346"/>
        <end position="369"/>
    </location>
</feature>
<dbReference type="EMBL" id="SOAU01000001">
    <property type="protein sequence ID" value="TDT16456.1"/>
    <property type="molecule type" value="Genomic_DNA"/>
</dbReference>
<feature type="transmembrane region" description="Helical" evidence="6">
    <location>
        <begin position="264"/>
        <end position="283"/>
    </location>
</feature>
<evidence type="ECO:0000313" key="9">
    <source>
        <dbReference type="Proteomes" id="UP000294558"/>
    </source>
</evidence>
<dbReference type="RefSeq" id="WP_133868834.1">
    <property type="nucleotide sequence ID" value="NZ_SOAU01000001.1"/>
</dbReference>
<sequence>MASVHVPLNRIGIGVALVWFVGVLAIGPTGDLSSPASRMLAIFGAAVVLWITEAIPLSATSILVILAEILLVSDQALVSIDDFEGRPYADYFATLAHPVLMLFLGGFVLAECAAKYRLDRNLAGVLLRPFGTSPKAIVAGLMAITAVLSMFMSNTATTAAMMAVVLPVAASLDPADRVRTGLILSIPIAANIGGLGTPVGSPPNAIALGRLADEGIRVDFVRWMGLAVPIVLIVLAAAWFLIVRRYPAQATSIDVRIGGSFDRSREAVILYVTFAATILGWVSEPLHGVPSAVIGFLPVVVLLATKVFGVDDLKRINWHVLWLVGGGIALGLGVSDTGLDDWLVGLVDWGSLSTVLLATTLAVVALVMSTIISNSATANLVVPIGVSLATSAAVDLDPLLAGVIIALSCSLAMALPISTPPNAIAYASGHVETKDLAVVGAVVGVIGLVLVLYVAPPIWEAVGLL</sequence>
<dbReference type="Proteomes" id="UP000294558">
    <property type="component" value="Unassembled WGS sequence"/>
</dbReference>
<organism evidence="8 9">
    <name type="scientific">Ilumatobacter fluminis</name>
    <dbReference type="NCBI Taxonomy" id="467091"/>
    <lineage>
        <taxon>Bacteria</taxon>
        <taxon>Bacillati</taxon>
        <taxon>Actinomycetota</taxon>
        <taxon>Acidimicrobiia</taxon>
        <taxon>Acidimicrobiales</taxon>
        <taxon>Ilumatobacteraceae</taxon>
        <taxon>Ilumatobacter</taxon>
    </lineage>
</organism>
<feature type="transmembrane region" description="Helical" evidence="6">
    <location>
        <begin position="6"/>
        <end position="27"/>
    </location>
</feature>
<keyword evidence="4 6" id="KW-1133">Transmembrane helix</keyword>
<dbReference type="AlphaFoldDB" id="A0A4R7I1I6"/>
<evidence type="ECO:0000259" key="7">
    <source>
        <dbReference type="Pfam" id="PF03600"/>
    </source>
</evidence>
<feature type="transmembrane region" description="Helical" evidence="6">
    <location>
        <begin position="135"/>
        <end position="152"/>
    </location>
</feature>
<feature type="transmembrane region" description="Helical" evidence="6">
    <location>
        <begin position="436"/>
        <end position="455"/>
    </location>
</feature>
<dbReference type="GO" id="GO:0005886">
    <property type="term" value="C:plasma membrane"/>
    <property type="evidence" value="ECO:0007669"/>
    <property type="project" value="TreeGrafter"/>
</dbReference>
<dbReference type="NCBIfam" id="TIGR00785">
    <property type="entry name" value="dass"/>
    <property type="match status" value="1"/>
</dbReference>
<feature type="transmembrane region" description="Helical" evidence="6">
    <location>
        <begin position="376"/>
        <end position="394"/>
    </location>
</feature>
<evidence type="ECO:0000256" key="1">
    <source>
        <dbReference type="ARBA" id="ARBA00004141"/>
    </source>
</evidence>
<comment type="subcellular location">
    <subcellularLocation>
        <location evidence="1">Membrane</location>
        <topology evidence="1">Multi-pass membrane protein</topology>
    </subcellularLocation>
</comment>
<protein>
    <submittedName>
        <fullName evidence="8">Sodium-dependent dicarboxylate transporter 2/3/5</fullName>
    </submittedName>
</protein>
<evidence type="ECO:0000313" key="8">
    <source>
        <dbReference type="EMBL" id="TDT16456.1"/>
    </source>
</evidence>
<feature type="domain" description="Citrate transporter-like" evidence="7">
    <location>
        <begin position="47"/>
        <end position="405"/>
    </location>
</feature>
<keyword evidence="5 6" id="KW-0472">Membrane</keyword>
<evidence type="ECO:0000256" key="6">
    <source>
        <dbReference type="SAM" id="Phobius"/>
    </source>
</evidence>
<reference evidence="8 9" key="1">
    <citation type="submission" date="2019-03" db="EMBL/GenBank/DDBJ databases">
        <title>Sequencing the genomes of 1000 actinobacteria strains.</title>
        <authorList>
            <person name="Klenk H.-P."/>
        </authorList>
    </citation>
    <scope>NUCLEOTIDE SEQUENCE [LARGE SCALE GENOMIC DNA]</scope>
    <source>
        <strain evidence="8 9">DSM 18936</strain>
    </source>
</reference>